<feature type="signal peptide" evidence="2">
    <location>
        <begin position="1"/>
        <end position="19"/>
    </location>
</feature>
<gene>
    <name evidence="3" type="ORF">BXY41_10161</name>
</gene>
<proteinExistence type="predicted"/>
<name>A0A2S6HXV9_9FIRM</name>
<comment type="caution">
    <text evidence="3">The sequence shown here is derived from an EMBL/GenBank/DDBJ whole genome shotgun (WGS) entry which is preliminary data.</text>
</comment>
<organism evidence="3 4">
    <name type="scientific">Lacrimispora xylanisolvens</name>
    <dbReference type="NCBI Taxonomy" id="384636"/>
    <lineage>
        <taxon>Bacteria</taxon>
        <taxon>Bacillati</taxon>
        <taxon>Bacillota</taxon>
        <taxon>Clostridia</taxon>
        <taxon>Lachnospirales</taxon>
        <taxon>Lachnospiraceae</taxon>
        <taxon>Lacrimispora</taxon>
    </lineage>
</organism>
<dbReference type="EMBL" id="PTJA01000001">
    <property type="protein sequence ID" value="PPK83005.1"/>
    <property type="molecule type" value="Genomic_DNA"/>
</dbReference>
<evidence type="ECO:0000256" key="2">
    <source>
        <dbReference type="SAM" id="SignalP"/>
    </source>
</evidence>
<feature type="compositionally biased region" description="Polar residues" evidence="1">
    <location>
        <begin position="25"/>
        <end position="53"/>
    </location>
</feature>
<dbReference type="AlphaFoldDB" id="A0A2S6HXV9"/>
<evidence type="ECO:0000313" key="4">
    <source>
        <dbReference type="Proteomes" id="UP000237749"/>
    </source>
</evidence>
<feature type="chain" id="PRO_5038491103" description="Lipoprotein" evidence="2">
    <location>
        <begin position="20"/>
        <end position="214"/>
    </location>
</feature>
<evidence type="ECO:0000313" key="3">
    <source>
        <dbReference type="EMBL" id="PPK83005.1"/>
    </source>
</evidence>
<protein>
    <recommendedName>
        <fullName evidence="5">Lipoprotein</fullName>
    </recommendedName>
</protein>
<sequence>MKRTLMIALAVCTAVILSACGKSSKPAQNAAGTVAQTETSNETSPAASTQAPGSTAEFKILTGKVTEVSDNMESMTVLDGESKTVFHLDNAVVETSYALEPDVKVSIIYKGEISGSDTTNAKVILVLDAQDKMEIKEVTGTVKDQAMSTFTIDTGSAKEMGFIKDNCEGLDTGVLGNATDDSNGSGALVKVTYVTVTYDAGSESNFPLKVEAAK</sequence>
<evidence type="ECO:0008006" key="5">
    <source>
        <dbReference type="Google" id="ProtNLM"/>
    </source>
</evidence>
<dbReference type="RefSeq" id="WP_104433412.1">
    <property type="nucleotide sequence ID" value="NZ_PTJA01000001.1"/>
</dbReference>
<accession>A0A2S6HXV9</accession>
<keyword evidence="4" id="KW-1185">Reference proteome</keyword>
<keyword evidence="2" id="KW-0732">Signal</keyword>
<reference evidence="3 4" key="1">
    <citation type="submission" date="2018-02" db="EMBL/GenBank/DDBJ databases">
        <title>Genomic Encyclopedia of Archaeal and Bacterial Type Strains, Phase II (KMG-II): from individual species to whole genera.</title>
        <authorList>
            <person name="Goeker M."/>
        </authorList>
    </citation>
    <scope>NUCLEOTIDE SEQUENCE [LARGE SCALE GENOMIC DNA]</scope>
    <source>
        <strain evidence="3 4">DSM 3808</strain>
    </source>
</reference>
<evidence type="ECO:0000256" key="1">
    <source>
        <dbReference type="SAM" id="MobiDB-lite"/>
    </source>
</evidence>
<dbReference type="PROSITE" id="PS51257">
    <property type="entry name" value="PROKAR_LIPOPROTEIN"/>
    <property type="match status" value="1"/>
</dbReference>
<dbReference type="Proteomes" id="UP000237749">
    <property type="component" value="Unassembled WGS sequence"/>
</dbReference>
<feature type="region of interest" description="Disordered" evidence="1">
    <location>
        <begin position="24"/>
        <end position="53"/>
    </location>
</feature>